<gene>
    <name evidence="2" type="ORF">PbB2_02048</name>
</gene>
<dbReference type="OrthoDB" id="9813630at2"/>
<evidence type="ECO:0000313" key="3">
    <source>
        <dbReference type="Proteomes" id="UP000245086"/>
    </source>
</evidence>
<dbReference type="AlphaFoldDB" id="A0A2P2EBC3"/>
<dbReference type="PANTHER" id="PTHR39175">
    <property type="entry name" value="FAMILY PROTEIN, PUTATIVE (AFU_ORTHOLOGUE AFUA_3G15060)-RELATED"/>
    <property type="match status" value="1"/>
</dbReference>
<comment type="caution">
    <text evidence="2">The sequence shown here is derived from an EMBL/GenBank/DDBJ whole genome shotgun (WGS) entry which is preliminary data.</text>
</comment>
<feature type="domain" description="VOC" evidence="1">
    <location>
        <begin position="6"/>
        <end position="120"/>
    </location>
</feature>
<sequence length="125" mass="13557">MTPIAAIDHVQIAIPEGGEAVARGFYADLLGLIEVPKPASMATRGGAWYQAGLVKVHLGVEQDFRANDKAHVAFLVADVAELAEQARERGFRVKHDTELPGHVRAFLYDPFGNRIEILKPIEAGA</sequence>
<dbReference type="EMBL" id="BFBR01000006">
    <property type="protein sequence ID" value="GBF58367.1"/>
    <property type="molecule type" value="Genomic_DNA"/>
</dbReference>
<reference evidence="2 3" key="1">
    <citation type="journal article" date="2018" name="Genome Announc.">
        <title>Draft Genome Sequence of "Candidatus Phycosocius bacilliformis," an Alphaproteobacterial Ectosymbiont of the Hydrocarbon-Producing Green Alga Botryococcus braunii.</title>
        <authorList>
            <person name="Tanabe Y."/>
            <person name="Yamaguchi H."/>
            <person name="Watanabe M.M."/>
        </authorList>
    </citation>
    <scope>NUCLEOTIDE SEQUENCE [LARGE SCALE GENOMIC DNA]</scope>
    <source>
        <strain evidence="2 3">BOTRYCO-2</strain>
    </source>
</reference>
<proteinExistence type="predicted"/>
<dbReference type="InterPro" id="IPR004360">
    <property type="entry name" value="Glyas_Fos-R_dOase_dom"/>
</dbReference>
<evidence type="ECO:0000313" key="2">
    <source>
        <dbReference type="EMBL" id="GBF58367.1"/>
    </source>
</evidence>
<keyword evidence="3" id="KW-1185">Reference proteome</keyword>
<dbReference type="PANTHER" id="PTHR39175:SF1">
    <property type="entry name" value="FAMILY PROTEIN, PUTATIVE (AFU_ORTHOLOGUE AFUA_3G15060)-RELATED"/>
    <property type="match status" value="1"/>
</dbReference>
<dbReference type="Pfam" id="PF00903">
    <property type="entry name" value="Glyoxalase"/>
    <property type="match status" value="1"/>
</dbReference>
<dbReference type="Proteomes" id="UP000245086">
    <property type="component" value="Unassembled WGS sequence"/>
</dbReference>
<dbReference type="RefSeq" id="WP_108985412.1">
    <property type="nucleotide sequence ID" value="NZ_BFBR01000006.1"/>
</dbReference>
<organism evidence="2 3">
    <name type="scientific">Candidatus Phycosocius bacilliformis</name>
    <dbReference type="NCBI Taxonomy" id="1445552"/>
    <lineage>
        <taxon>Bacteria</taxon>
        <taxon>Pseudomonadati</taxon>
        <taxon>Pseudomonadota</taxon>
        <taxon>Alphaproteobacteria</taxon>
        <taxon>Caulobacterales</taxon>
        <taxon>Caulobacterales incertae sedis</taxon>
        <taxon>Candidatus Phycosocius</taxon>
    </lineage>
</organism>
<name>A0A2P2EBC3_9PROT</name>
<evidence type="ECO:0000259" key="1">
    <source>
        <dbReference type="PROSITE" id="PS51819"/>
    </source>
</evidence>
<dbReference type="InterPro" id="IPR029068">
    <property type="entry name" value="Glyas_Bleomycin-R_OHBP_Dase"/>
</dbReference>
<dbReference type="PROSITE" id="PS51819">
    <property type="entry name" value="VOC"/>
    <property type="match status" value="1"/>
</dbReference>
<dbReference type="InterPro" id="IPR037523">
    <property type="entry name" value="VOC_core"/>
</dbReference>
<dbReference type="SUPFAM" id="SSF54593">
    <property type="entry name" value="Glyoxalase/Bleomycin resistance protein/Dihydroxybiphenyl dioxygenase"/>
    <property type="match status" value="1"/>
</dbReference>
<protein>
    <recommendedName>
        <fullName evidence="1">VOC domain-containing protein</fullName>
    </recommendedName>
</protein>
<dbReference type="Gene3D" id="3.10.180.10">
    <property type="entry name" value="2,3-Dihydroxybiphenyl 1,2-Dioxygenase, domain 1"/>
    <property type="match status" value="1"/>
</dbReference>
<accession>A0A2P2EBC3</accession>